<keyword evidence="3" id="KW-1185">Reference proteome</keyword>
<feature type="compositionally biased region" description="Basic and acidic residues" evidence="1">
    <location>
        <begin position="120"/>
        <end position="130"/>
    </location>
</feature>
<dbReference type="Gene3D" id="3.80.10.10">
    <property type="entry name" value="Ribonuclease Inhibitor"/>
    <property type="match status" value="1"/>
</dbReference>
<proteinExistence type="predicted"/>
<accession>A0A9E7L1U7</accession>
<feature type="region of interest" description="Disordered" evidence="1">
    <location>
        <begin position="110"/>
        <end position="145"/>
    </location>
</feature>
<dbReference type="AlphaFoldDB" id="A0A9E7L1U7"/>
<dbReference type="OrthoDB" id="10650827at2759"/>
<reference evidence="2" key="1">
    <citation type="submission" date="2022-05" db="EMBL/GenBank/DDBJ databases">
        <title>The Musa troglodytarum L. genome provides insights into the mechanism of non-climacteric behaviour and enrichment of carotenoids.</title>
        <authorList>
            <person name="Wang J."/>
        </authorList>
    </citation>
    <scope>NUCLEOTIDE SEQUENCE</scope>
    <source>
        <tissue evidence="2">Leaf</tissue>
    </source>
</reference>
<organism evidence="2 3">
    <name type="scientific">Musa troglodytarum</name>
    <name type="common">fe'i banana</name>
    <dbReference type="NCBI Taxonomy" id="320322"/>
    <lineage>
        <taxon>Eukaryota</taxon>
        <taxon>Viridiplantae</taxon>
        <taxon>Streptophyta</taxon>
        <taxon>Embryophyta</taxon>
        <taxon>Tracheophyta</taxon>
        <taxon>Spermatophyta</taxon>
        <taxon>Magnoliopsida</taxon>
        <taxon>Liliopsida</taxon>
        <taxon>Zingiberales</taxon>
        <taxon>Musaceae</taxon>
        <taxon>Musa</taxon>
    </lineage>
</organism>
<dbReference type="Proteomes" id="UP001055439">
    <property type="component" value="Chromosome 9"/>
</dbReference>
<sequence length="192" mass="21619">MLSCIPMPQYLSFRGFRGFSIDMDLPSLEELEISLCAKLTSVAGLANLTSLHSLIIDYCPHLRFPPTERLPSALRPPRIWDSPWIQQWYERQKQDDPMTELQLFPHPSQSSFLGDQIDNDQPRSPDDNRTIEPPAQAPDEPEPPATLCTLSLELSLSNLQEQAGSNPGVDDSFLNFKPSKRIPAFGRTIIVC</sequence>
<name>A0A9E7L1U7_9LILI</name>
<evidence type="ECO:0000256" key="1">
    <source>
        <dbReference type="SAM" id="MobiDB-lite"/>
    </source>
</evidence>
<evidence type="ECO:0000313" key="3">
    <source>
        <dbReference type="Proteomes" id="UP001055439"/>
    </source>
</evidence>
<evidence type="ECO:0000313" key="2">
    <source>
        <dbReference type="EMBL" id="URE42803.1"/>
    </source>
</evidence>
<dbReference type="InterPro" id="IPR032675">
    <property type="entry name" value="LRR_dom_sf"/>
</dbReference>
<dbReference type="EMBL" id="CP097511">
    <property type="protein sequence ID" value="URE42803.1"/>
    <property type="molecule type" value="Genomic_DNA"/>
</dbReference>
<dbReference type="SUPFAM" id="SSF52058">
    <property type="entry name" value="L domain-like"/>
    <property type="match status" value="1"/>
</dbReference>
<protein>
    <submittedName>
        <fullName evidence="2">Disease resistance</fullName>
    </submittedName>
</protein>
<gene>
    <name evidence="2" type="ORF">MUK42_32713</name>
</gene>